<evidence type="ECO:0000256" key="2">
    <source>
        <dbReference type="ARBA" id="ARBA00022932"/>
    </source>
</evidence>
<dbReference type="SUPFAM" id="SSF52540">
    <property type="entry name" value="P-loop containing nucleoside triphosphate hydrolases"/>
    <property type="match status" value="1"/>
</dbReference>
<name>A0A2A5JSU2_PSEO7</name>
<comment type="caution">
    <text evidence="4">The sequence shown here is derived from an EMBL/GenBank/DDBJ whole genome shotgun (WGS) entry which is preliminary data.</text>
</comment>
<dbReference type="Gene3D" id="3.40.50.300">
    <property type="entry name" value="P-loop containing nucleotide triphosphate hydrolases"/>
    <property type="match status" value="1"/>
</dbReference>
<sequence>MTNMLPSWHQGPLEHLTQAKLNGRLHHAQLLSGKKGVGKSALASHLVMALLCSATQGLKACGQCKSCNLNLAGNHPDRLAVTPDGKSIGVDEIRDITHFLNHSAQQGGNKVAMVEQAHLMTHSAANALLKTLEEPNANRYLIVTSDDDSQLPATILSRCNKVTIHSPNSAEAASWLATRNISCDFPWFEEFSLQPFIIEHWQQEGAIGDVTALYHAANQLTAESAQEVEKILLKQGTLSDVFARFILNRLKKAMLQGEGLSFTQYQGLVNLVHHFMYEQKNVLGLNQNLSISNLLFALQKQL</sequence>
<dbReference type="NCBIfam" id="TIGR00678">
    <property type="entry name" value="holB"/>
    <property type="match status" value="1"/>
</dbReference>
<dbReference type="EC" id="2.7.7.7" evidence="1"/>
<dbReference type="PANTHER" id="PTHR11669:SF8">
    <property type="entry name" value="DNA POLYMERASE III SUBUNIT DELTA"/>
    <property type="match status" value="1"/>
</dbReference>
<comment type="catalytic activity">
    <reaction evidence="3">
        <text>DNA(n) + a 2'-deoxyribonucleoside 5'-triphosphate = DNA(n+1) + diphosphate</text>
        <dbReference type="Rhea" id="RHEA:22508"/>
        <dbReference type="Rhea" id="RHEA-COMP:17339"/>
        <dbReference type="Rhea" id="RHEA-COMP:17340"/>
        <dbReference type="ChEBI" id="CHEBI:33019"/>
        <dbReference type="ChEBI" id="CHEBI:61560"/>
        <dbReference type="ChEBI" id="CHEBI:173112"/>
        <dbReference type="EC" id="2.7.7.7"/>
    </reaction>
</comment>
<keyword evidence="2" id="KW-0548">Nucleotidyltransferase</keyword>
<dbReference type="AlphaFoldDB" id="A0A2A5JSU2"/>
<dbReference type="GO" id="GO:0006261">
    <property type="term" value="P:DNA-templated DNA replication"/>
    <property type="evidence" value="ECO:0007669"/>
    <property type="project" value="TreeGrafter"/>
</dbReference>
<gene>
    <name evidence="4" type="primary">holB</name>
    <name evidence="4" type="ORF">CEX98_07190</name>
</gene>
<dbReference type="GO" id="GO:0008408">
    <property type="term" value="F:3'-5' exonuclease activity"/>
    <property type="evidence" value="ECO:0007669"/>
    <property type="project" value="InterPro"/>
</dbReference>
<evidence type="ECO:0000313" key="4">
    <source>
        <dbReference type="EMBL" id="PCK32409.1"/>
    </source>
</evidence>
<evidence type="ECO:0000256" key="1">
    <source>
        <dbReference type="ARBA" id="ARBA00012417"/>
    </source>
</evidence>
<dbReference type="GO" id="GO:0003887">
    <property type="term" value="F:DNA-directed DNA polymerase activity"/>
    <property type="evidence" value="ECO:0007669"/>
    <property type="project" value="UniProtKB-KW"/>
</dbReference>
<dbReference type="EMBL" id="NKHF01000030">
    <property type="protein sequence ID" value="PCK32409.1"/>
    <property type="molecule type" value="Genomic_DNA"/>
</dbReference>
<dbReference type="InterPro" id="IPR027417">
    <property type="entry name" value="P-loop_NTPase"/>
</dbReference>
<organism evidence="4 5">
    <name type="scientific">Pseudoalteromonas piscicida</name>
    <dbReference type="NCBI Taxonomy" id="43662"/>
    <lineage>
        <taxon>Bacteria</taxon>
        <taxon>Pseudomonadati</taxon>
        <taxon>Pseudomonadota</taxon>
        <taxon>Gammaproteobacteria</taxon>
        <taxon>Alteromonadales</taxon>
        <taxon>Pseudoalteromonadaceae</taxon>
        <taxon>Pseudoalteromonas</taxon>
    </lineage>
</organism>
<dbReference type="InterPro" id="IPR004622">
    <property type="entry name" value="DNA_pol_HolB"/>
</dbReference>
<proteinExistence type="predicted"/>
<dbReference type="OrthoDB" id="9811073at2"/>
<evidence type="ECO:0000256" key="3">
    <source>
        <dbReference type="ARBA" id="ARBA00049244"/>
    </source>
</evidence>
<evidence type="ECO:0000313" key="5">
    <source>
        <dbReference type="Proteomes" id="UP000228621"/>
    </source>
</evidence>
<dbReference type="Proteomes" id="UP000228621">
    <property type="component" value="Unassembled WGS sequence"/>
</dbReference>
<keyword evidence="5" id="KW-1185">Reference proteome</keyword>
<dbReference type="PANTHER" id="PTHR11669">
    <property type="entry name" value="REPLICATION FACTOR C / DNA POLYMERASE III GAMMA-TAU SUBUNIT"/>
    <property type="match status" value="1"/>
</dbReference>
<dbReference type="GO" id="GO:0009360">
    <property type="term" value="C:DNA polymerase III complex"/>
    <property type="evidence" value="ECO:0007669"/>
    <property type="project" value="TreeGrafter"/>
</dbReference>
<dbReference type="Pfam" id="PF13177">
    <property type="entry name" value="DNA_pol3_delta2"/>
    <property type="match status" value="1"/>
</dbReference>
<accession>A0A2A5JSU2</accession>
<keyword evidence="2" id="KW-0808">Transferase</keyword>
<dbReference type="InterPro" id="IPR050238">
    <property type="entry name" value="DNA_Rep/Repair_Clamp_Loader"/>
</dbReference>
<reference evidence="5" key="1">
    <citation type="journal article" date="2019" name="Genome Announc.">
        <title>Draft Genome Sequence of Pseudoalteromonas piscicida Strain 36Y ROTHPW, an Hypersaline Seawater Isolate from the South Coast of Sonora, Mexico.</title>
        <authorList>
            <person name="Sanchez-Diaz R."/>
            <person name="Molina-Garza Z.J."/>
            <person name="Cruz-Suarez L.E."/>
            <person name="Selvin J."/>
            <person name="Kiran G.S."/>
            <person name="Ibarra-Gamez J.C."/>
            <person name="Gomez-Gil B."/>
            <person name="Galaviz-Silva L."/>
        </authorList>
    </citation>
    <scope>NUCLEOTIDE SEQUENCE [LARGE SCALE GENOMIC DNA]</scope>
    <source>
        <strain evidence="5">36Y_RITHPW</strain>
    </source>
</reference>
<keyword evidence="2" id="KW-0239">DNA-directed DNA polymerase</keyword>
<protein>
    <recommendedName>
        <fullName evidence="1">DNA-directed DNA polymerase</fullName>
        <ecNumber evidence="1">2.7.7.7</ecNumber>
    </recommendedName>
</protein>